<reference evidence="2" key="1">
    <citation type="submission" date="2022-11" db="UniProtKB">
        <authorList>
            <consortium name="WormBaseParasite"/>
        </authorList>
    </citation>
    <scope>IDENTIFICATION</scope>
</reference>
<name>A0AC34QKP3_9BILA</name>
<proteinExistence type="predicted"/>
<evidence type="ECO:0000313" key="1">
    <source>
        <dbReference type="Proteomes" id="UP000887576"/>
    </source>
</evidence>
<protein>
    <submittedName>
        <fullName evidence="2">Nuclear Hormone Receptor family</fullName>
    </submittedName>
</protein>
<accession>A0AC34QKP3</accession>
<sequence length="389" mass="44826">MPMIKCIVCEDTSTTGKHYGVDCCLGCKSFFRRAIIRKRNYFCEKDNDCDVTQRSGRQSCRACRLTKCFAVGMDKKALQPHRDVFGRRESMDSLPSIAEPKNDNQENNLAFMSQLLYIDQQIRSKKLDKFRVQHEAKVLSIANGTTTFRIANDMYYADGLRMVSMTDMATVTSEELLSMLEWSKLLPDFQKLPMNIRMKLLRKFAIYHIVLELSFHTAKTELKDVWLFPNESCMPRYAEALPIEKLKVVTAERLWRQEKLYSGMTAKCIDDVVMPMRNMKLTDEEFVVLKLIILFCNVDTTDYSEGQEIMASVNQQILNSRNKAIKALFAYYQQVGIENFSERFGNLLLSISGIVSAVSAMQESYQIMRLFNIVPFDTITQELVFNGAE</sequence>
<dbReference type="Proteomes" id="UP000887576">
    <property type="component" value="Unplaced"/>
</dbReference>
<evidence type="ECO:0000313" key="2">
    <source>
        <dbReference type="WBParaSite" id="JU765_v2.g17208.t1"/>
    </source>
</evidence>
<dbReference type="WBParaSite" id="JU765_v2.g17208.t1">
    <property type="protein sequence ID" value="JU765_v2.g17208.t1"/>
    <property type="gene ID" value="JU765_v2.g17208"/>
</dbReference>
<organism evidence="1 2">
    <name type="scientific">Panagrolaimus sp. JU765</name>
    <dbReference type="NCBI Taxonomy" id="591449"/>
    <lineage>
        <taxon>Eukaryota</taxon>
        <taxon>Metazoa</taxon>
        <taxon>Ecdysozoa</taxon>
        <taxon>Nematoda</taxon>
        <taxon>Chromadorea</taxon>
        <taxon>Rhabditida</taxon>
        <taxon>Tylenchina</taxon>
        <taxon>Panagrolaimomorpha</taxon>
        <taxon>Panagrolaimoidea</taxon>
        <taxon>Panagrolaimidae</taxon>
        <taxon>Panagrolaimus</taxon>
    </lineage>
</organism>